<organism evidence="1 2">
    <name type="scientific">Phytophthora pseudosyringae</name>
    <dbReference type="NCBI Taxonomy" id="221518"/>
    <lineage>
        <taxon>Eukaryota</taxon>
        <taxon>Sar</taxon>
        <taxon>Stramenopiles</taxon>
        <taxon>Oomycota</taxon>
        <taxon>Peronosporomycetes</taxon>
        <taxon>Peronosporales</taxon>
        <taxon>Peronosporaceae</taxon>
        <taxon>Phytophthora</taxon>
    </lineage>
</organism>
<proteinExistence type="predicted"/>
<gene>
    <name evidence="1" type="ORF">PHYPSEUDO_012328</name>
</gene>
<comment type="caution">
    <text evidence="1">The sequence shown here is derived from an EMBL/GenBank/DDBJ whole genome shotgun (WGS) entry which is preliminary data.</text>
</comment>
<dbReference type="EMBL" id="JAGDFM010000591">
    <property type="protein sequence ID" value="KAG7377009.1"/>
    <property type="molecule type" value="Genomic_DNA"/>
</dbReference>
<protein>
    <submittedName>
        <fullName evidence="1">Uncharacterized protein</fullName>
    </submittedName>
</protein>
<reference evidence="1" key="1">
    <citation type="submission" date="2021-02" db="EMBL/GenBank/DDBJ databases">
        <authorList>
            <person name="Palmer J.M."/>
        </authorList>
    </citation>
    <scope>NUCLEOTIDE SEQUENCE</scope>
    <source>
        <strain evidence="1">SCRP734</strain>
    </source>
</reference>
<sequence length="128" mass="14802">MASDLIDAVLQLEIEMQFGDHASERESEMEWNMISNSYGEERNVTYEDILRTALFATTALSRTCKLQGEKKKFHDRILTLELLSEKQVAHITELHNTMGFIANSRLDEYNETRRSSRKLPALDVNYST</sequence>
<dbReference type="Proteomes" id="UP000694044">
    <property type="component" value="Unassembled WGS sequence"/>
</dbReference>
<accession>A0A8T1VA88</accession>
<dbReference type="AlphaFoldDB" id="A0A8T1VA88"/>
<keyword evidence="2" id="KW-1185">Reference proteome</keyword>
<evidence type="ECO:0000313" key="1">
    <source>
        <dbReference type="EMBL" id="KAG7377009.1"/>
    </source>
</evidence>
<name>A0A8T1VA88_9STRA</name>
<evidence type="ECO:0000313" key="2">
    <source>
        <dbReference type="Proteomes" id="UP000694044"/>
    </source>
</evidence>